<organism evidence="1 2">
    <name type="scientific">Russula earlei</name>
    <dbReference type="NCBI Taxonomy" id="71964"/>
    <lineage>
        <taxon>Eukaryota</taxon>
        <taxon>Fungi</taxon>
        <taxon>Dikarya</taxon>
        <taxon>Basidiomycota</taxon>
        <taxon>Agaricomycotina</taxon>
        <taxon>Agaricomycetes</taxon>
        <taxon>Russulales</taxon>
        <taxon>Russulaceae</taxon>
        <taxon>Russula</taxon>
    </lineage>
</organism>
<name>A0ACC0U1B4_9AGAM</name>
<accession>A0ACC0U1B4</accession>
<evidence type="ECO:0000313" key="1">
    <source>
        <dbReference type="EMBL" id="KAI9455116.1"/>
    </source>
</evidence>
<protein>
    <submittedName>
        <fullName evidence="1">Uncharacterized protein</fullName>
    </submittedName>
</protein>
<keyword evidence="2" id="KW-1185">Reference proteome</keyword>
<dbReference type="Proteomes" id="UP001207468">
    <property type="component" value="Unassembled WGS sequence"/>
</dbReference>
<proteinExistence type="predicted"/>
<evidence type="ECO:0000313" key="2">
    <source>
        <dbReference type="Proteomes" id="UP001207468"/>
    </source>
</evidence>
<reference evidence="1" key="1">
    <citation type="submission" date="2021-03" db="EMBL/GenBank/DDBJ databases">
        <title>Evolutionary priming and transition to the ectomycorrhizal habit in an iconic lineage of mushroom-forming fungi: is preadaptation a requirement?</title>
        <authorList>
            <consortium name="DOE Joint Genome Institute"/>
            <person name="Looney B.P."/>
            <person name="Miyauchi S."/>
            <person name="Morin E."/>
            <person name="Drula E."/>
            <person name="Courty P.E."/>
            <person name="Chicoki N."/>
            <person name="Fauchery L."/>
            <person name="Kohler A."/>
            <person name="Kuo A."/>
            <person name="LaButti K."/>
            <person name="Pangilinan J."/>
            <person name="Lipzen A."/>
            <person name="Riley R."/>
            <person name="Andreopoulos W."/>
            <person name="He G."/>
            <person name="Johnson J."/>
            <person name="Barry K.W."/>
            <person name="Grigoriev I.V."/>
            <person name="Nagy L."/>
            <person name="Hibbett D."/>
            <person name="Henrissat B."/>
            <person name="Matheny P.B."/>
            <person name="Labbe J."/>
            <person name="Martin A.F."/>
        </authorList>
    </citation>
    <scope>NUCLEOTIDE SEQUENCE</scope>
    <source>
        <strain evidence="1">BPL698</strain>
    </source>
</reference>
<dbReference type="EMBL" id="JAGFNK010000257">
    <property type="protein sequence ID" value="KAI9455116.1"/>
    <property type="molecule type" value="Genomic_DNA"/>
</dbReference>
<sequence>MAYDTIIIWPYTASAPSHLPRVLLPSSSSPSSNSRHSFLSSSSFTLALSLRRHHSRVPYSTPRNSNGTSARSPPTSPTSSPMPLFVGVGVGAQLLQASTYGMTPSPFGCILHPLSLCLPHALYLFIIMLSPIINSLSSHSCPLHHHLSSIILAPATRLHMDLHDAFPVVIASRPEGSLPTPPCPLSSPRRPVLADLQPEE</sequence>
<comment type="caution">
    <text evidence="1">The sequence shown here is derived from an EMBL/GenBank/DDBJ whole genome shotgun (WGS) entry which is preliminary data.</text>
</comment>
<gene>
    <name evidence="1" type="ORF">F5148DRAFT_400123</name>
</gene>